<name>A0A699U444_TANCI</name>
<feature type="non-terminal residue" evidence="2">
    <location>
        <position position="1"/>
    </location>
</feature>
<evidence type="ECO:0000256" key="1">
    <source>
        <dbReference type="SAM" id="MobiDB-lite"/>
    </source>
</evidence>
<feature type="region of interest" description="Disordered" evidence="1">
    <location>
        <begin position="57"/>
        <end position="129"/>
    </location>
</feature>
<evidence type="ECO:0000313" key="2">
    <source>
        <dbReference type="EMBL" id="GFD16116.1"/>
    </source>
</evidence>
<protein>
    <submittedName>
        <fullName evidence="2">Uncharacterized protein</fullName>
    </submittedName>
</protein>
<feature type="compositionally biased region" description="Basic and acidic residues" evidence="1">
    <location>
        <begin position="92"/>
        <end position="102"/>
    </location>
</feature>
<sequence>ISFDDLYNKLKFLKIDTKGYSSSSSTPSNAAFVSTAGSSQGNLSYQELGNGGYTITLSVSPGSSSSKGSSKSKYSGMSTQGGQNSNNYQNYKSKEAGKDGSDSKAMVVVDGSIDSDKQTEEGNTEPRSLENFGMIAVIKIESDADSEGEVVSANDAIPAGNVAVAVV</sequence>
<dbReference type="AlphaFoldDB" id="A0A699U444"/>
<feature type="compositionally biased region" description="Low complexity" evidence="1">
    <location>
        <begin position="58"/>
        <end position="91"/>
    </location>
</feature>
<accession>A0A699U444</accession>
<comment type="caution">
    <text evidence="2">The sequence shown here is derived from an EMBL/GenBank/DDBJ whole genome shotgun (WGS) entry which is preliminary data.</text>
</comment>
<proteinExistence type="predicted"/>
<reference evidence="2" key="1">
    <citation type="journal article" date="2019" name="Sci. Rep.">
        <title>Draft genome of Tanacetum cinerariifolium, the natural source of mosquito coil.</title>
        <authorList>
            <person name="Yamashiro T."/>
            <person name="Shiraishi A."/>
            <person name="Satake H."/>
            <person name="Nakayama K."/>
        </authorList>
    </citation>
    <scope>NUCLEOTIDE SEQUENCE</scope>
</reference>
<dbReference type="EMBL" id="BKCJ011291114">
    <property type="protein sequence ID" value="GFD16116.1"/>
    <property type="molecule type" value="Genomic_DNA"/>
</dbReference>
<gene>
    <name evidence="2" type="ORF">Tci_888085</name>
</gene>
<feature type="non-terminal residue" evidence="2">
    <location>
        <position position="167"/>
    </location>
</feature>
<organism evidence="2">
    <name type="scientific">Tanacetum cinerariifolium</name>
    <name type="common">Dalmatian daisy</name>
    <name type="synonym">Chrysanthemum cinerariifolium</name>
    <dbReference type="NCBI Taxonomy" id="118510"/>
    <lineage>
        <taxon>Eukaryota</taxon>
        <taxon>Viridiplantae</taxon>
        <taxon>Streptophyta</taxon>
        <taxon>Embryophyta</taxon>
        <taxon>Tracheophyta</taxon>
        <taxon>Spermatophyta</taxon>
        <taxon>Magnoliopsida</taxon>
        <taxon>eudicotyledons</taxon>
        <taxon>Gunneridae</taxon>
        <taxon>Pentapetalae</taxon>
        <taxon>asterids</taxon>
        <taxon>campanulids</taxon>
        <taxon>Asterales</taxon>
        <taxon>Asteraceae</taxon>
        <taxon>Asteroideae</taxon>
        <taxon>Anthemideae</taxon>
        <taxon>Anthemidinae</taxon>
        <taxon>Tanacetum</taxon>
    </lineage>
</organism>